<dbReference type="NCBIfam" id="TIGR03083">
    <property type="entry name" value="maleylpyruvate isomerase family mycothiol-dependent enzyme"/>
    <property type="match status" value="1"/>
</dbReference>
<evidence type="ECO:0000313" key="2">
    <source>
        <dbReference type="EMBL" id="UMB68105.1"/>
    </source>
</evidence>
<dbReference type="NCBIfam" id="TIGR03085">
    <property type="entry name" value="TIGR03085 family metal-binding protein"/>
    <property type="match status" value="1"/>
</dbReference>
<name>A0ABY3VIX1_9MYCO</name>
<dbReference type="RefSeq" id="WP_240258567.1">
    <property type="nucleotide sequence ID" value="NZ_CP092488.2"/>
</dbReference>
<evidence type="ECO:0000313" key="3">
    <source>
        <dbReference type="Proteomes" id="UP001055336"/>
    </source>
</evidence>
<reference evidence="2" key="1">
    <citation type="submission" date="2022-08" db="EMBL/GenBank/DDBJ databases">
        <title>Whole genome sequencing of non-tuberculosis mycobacteria type-strains.</title>
        <authorList>
            <person name="Igarashi Y."/>
            <person name="Osugi A."/>
            <person name="Mitarai S."/>
        </authorList>
    </citation>
    <scope>NUCLEOTIDE SEQUENCE</scope>
    <source>
        <strain evidence="2">DSM 45127</strain>
    </source>
</reference>
<dbReference type="SUPFAM" id="SSF109854">
    <property type="entry name" value="DinB/YfiT-like putative metalloenzymes"/>
    <property type="match status" value="1"/>
</dbReference>
<dbReference type="InterPro" id="IPR024344">
    <property type="entry name" value="MDMPI_metal-binding"/>
</dbReference>
<keyword evidence="3" id="KW-1185">Reference proteome</keyword>
<dbReference type="InterPro" id="IPR034660">
    <property type="entry name" value="DinB/YfiT-like"/>
</dbReference>
<feature type="domain" description="Mycothiol-dependent maleylpyruvate isomerase metal-binding" evidence="1">
    <location>
        <begin position="5"/>
        <end position="89"/>
    </location>
</feature>
<gene>
    <name evidence="2" type="ORF">MKK62_16775</name>
</gene>
<dbReference type="InterPro" id="IPR017517">
    <property type="entry name" value="Maleyloyr_isom"/>
</dbReference>
<accession>A0ABY3VIX1</accession>
<dbReference type="EMBL" id="CP092488">
    <property type="protein sequence ID" value="UMB68105.1"/>
    <property type="molecule type" value="Genomic_DNA"/>
</dbReference>
<sequence length="207" mass="22512">MTSAQRERRALVSTFREVGPRAPTLCEGWNTTDLAAHLVVRERRIDATAGIALPFLAGYTAKVQDKVARSTNWNALVELVASGPPIYSPFKLLDPIANLGEMFIHHEDVRRAVDGWEPRVLDASTAVQLRRQLGLMSRIMLSKLPAHAVLQTPEGDRIATVGRGETVTITGEPQELLLFVAGRDAVRVNFAGDAAAVAAIRDSPRGL</sequence>
<dbReference type="Pfam" id="PF11716">
    <property type="entry name" value="MDMPI_N"/>
    <property type="match status" value="1"/>
</dbReference>
<organism evidence="2 3">
    <name type="scientific">Mycobacterium paraterrae</name>
    <dbReference type="NCBI Taxonomy" id="577492"/>
    <lineage>
        <taxon>Bacteria</taxon>
        <taxon>Bacillati</taxon>
        <taxon>Actinomycetota</taxon>
        <taxon>Actinomycetes</taxon>
        <taxon>Mycobacteriales</taxon>
        <taxon>Mycobacteriaceae</taxon>
        <taxon>Mycobacterium</taxon>
    </lineage>
</organism>
<evidence type="ECO:0000259" key="1">
    <source>
        <dbReference type="Pfam" id="PF11716"/>
    </source>
</evidence>
<proteinExistence type="predicted"/>
<dbReference type="InterPro" id="IPR017519">
    <property type="entry name" value="CHP03085"/>
</dbReference>
<dbReference type="Proteomes" id="UP001055336">
    <property type="component" value="Chromosome"/>
</dbReference>
<protein>
    <submittedName>
        <fullName evidence="2">TIGR03085 family metal-binding protein</fullName>
    </submittedName>
</protein>